<name>A0A8X6RCA3_TRICX</name>
<accession>A0A8X6RCA3</accession>
<dbReference type="Proteomes" id="UP000887159">
    <property type="component" value="Unassembled WGS sequence"/>
</dbReference>
<evidence type="ECO:0000313" key="3">
    <source>
        <dbReference type="Proteomes" id="UP000887159"/>
    </source>
</evidence>
<dbReference type="PANTHER" id="PTHR48465:SF1">
    <property type="entry name" value="PROTEIN SSUH2 HOMOLOG"/>
    <property type="match status" value="1"/>
</dbReference>
<keyword evidence="3" id="KW-1185">Reference proteome</keyword>
<dbReference type="EMBL" id="BMAU01021039">
    <property type="protein sequence ID" value="GFX87750.1"/>
    <property type="molecule type" value="Genomic_DNA"/>
</dbReference>
<organism evidence="2 3">
    <name type="scientific">Trichonephila clavipes</name>
    <name type="common">Golden silk orbweaver</name>
    <name type="synonym">Nephila clavipes</name>
    <dbReference type="NCBI Taxonomy" id="2585209"/>
    <lineage>
        <taxon>Eukaryota</taxon>
        <taxon>Metazoa</taxon>
        <taxon>Ecdysozoa</taxon>
        <taxon>Arthropoda</taxon>
        <taxon>Chelicerata</taxon>
        <taxon>Arachnida</taxon>
        <taxon>Araneae</taxon>
        <taxon>Araneomorphae</taxon>
        <taxon>Entelegynae</taxon>
        <taxon>Araneoidea</taxon>
        <taxon>Nephilidae</taxon>
        <taxon>Trichonephila</taxon>
    </lineage>
</organism>
<comment type="caution">
    <text evidence="2">The sequence shown here is derived from an EMBL/GenBank/DDBJ whole genome shotgun (WGS) entry which is preliminary data.</text>
</comment>
<proteinExistence type="predicted"/>
<gene>
    <name evidence="2" type="primary">SSUH2</name>
    <name evidence="2" type="ORF">TNCV_2190271</name>
</gene>
<feature type="region of interest" description="Disordered" evidence="1">
    <location>
        <begin position="90"/>
        <end position="137"/>
    </location>
</feature>
<dbReference type="AlphaFoldDB" id="A0A8X6RCA3"/>
<feature type="compositionally biased region" description="Low complexity" evidence="1">
    <location>
        <begin position="121"/>
        <end position="137"/>
    </location>
</feature>
<evidence type="ECO:0000313" key="2">
    <source>
        <dbReference type="EMBL" id="GFX87750.1"/>
    </source>
</evidence>
<dbReference type="InterPro" id="IPR052789">
    <property type="entry name" value="SSUH2_homolog"/>
</dbReference>
<feature type="compositionally biased region" description="Polar residues" evidence="1">
    <location>
        <begin position="102"/>
        <end position="120"/>
    </location>
</feature>
<sequence length="382" mass="42291">MERGDSMEFVGNYKDVEISVTALKGNKTVIMASTFAGEKPLGKVMRYDKTKNRVEIIRPHVIKEYNKHVGVSFSDIRHLFNMSNFGPPPGNPAPYPNHPYNTQYPTSPTGNNTSYPTSPVGNNTPYPNYPPGNNTPYPATYYPTHTGYPSQQPQMMDYSNPGVPQPGTFPPNYPQPGTVPQNYPQPQIGGDCPVPGGNFQPEVCPTAPDISQLQKIPGYEGVTFDNAVLQPPSFPVWEPTDQSRKPVDNLPTLTDDEVHSAVTEYASEHCCYGSAVGRDMQVKEITMMSAFHYKLETFAEKRESAWRFEPYRGQAIDGPSNGPAPAPWDIQALPEQEFKNGTKKYEVPHTAFVKPCHTCVGNARVRCSHCEGNGRVSIFVSI</sequence>
<protein>
    <submittedName>
        <fullName evidence="2">Protein SSUH2 homolog</fullName>
    </submittedName>
</protein>
<reference evidence="2" key="1">
    <citation type="submission" date="2020-08" db="EMBL/GenBank/DDBJ databases">
        <title>Multicomponent nature underlies the extraordinary mechanical properties of spider dragline silk.</title>
        <authorList>
            <person name="Kono N."/>
            <person name="Nakamura H."/>
            <person name="Mori M."/>
            <person name="Yoshida Y."/>
            <person name="Ohtoshi R."/>
            <person name="Malay A.D."/>
            <person name="Moran D.A.P."/>
            <person name="Tomita M."/>
            <person name="Numata K."/>
            <person name="Arakawa K."/>
        </authorList>
    </citation>
    <scope>NUCLEOTIDE SEQUENCE</scope>
</reference>
<evidence type="ECO:0000256" key="1">
    <source>
        <dbReference type="SAM" id="MobiDB-lite"/>
    </source>
</evidence>
<dbReference type="PANTHER" id="PTHR48465">
    <property type="entry name" value="PROTEIN SSUH2 HOMOLOG"/>
    <property type="match status" value="1"/>
</dbReference>